<evidence type="ECO:0000256" key="1">
    <source>
        <dbReference type="ARBA" id="ARBA00004123"/>
    </source>
</evidence>
<keyword evidence="4 10" id="KW-0863">Zinc-finger</keyword>
<sequence length="345" mass="40569">MKMDILNNFSFEKSGFTAEKENPEEYGVDDLENDFTYHYSQLKNISDPLGSNSKIEAPDNLSDNENTYFELTSDTKNENSTLGDLSNSADNDLDDDDDVIIEMEYFNSTKEIHSNKNPIYVEHEKYSDFNDKKKLPSIKNGPSKSSDVSSDIKILDVRSLSELDNNWSQNEENTQEDIDLIEDNDCKIEFVRTNCVNAPFQTLRAGEPWTCGICFSEFGDISQMLKHMRTHKGDKLFECSTCFERFSNKRDLTNHMHTHTNEAYRCYICSLTFNKKFNYNNHMRLHNTEKQPYRCDVCSIRFSERRHLTSHLRIHTDDKLFQCEVCKLKFKWKYLLTRHRRIHPE</sequence>
<feature type="compositionally biased region" description="Polar residues" evidence="11">
    <location>
        <begin position="72"/>
        <end position="83"/>
    </location>
</feature>
<dbReference type="Pfam" id="PF00096">
    <property type="entry name" value="zf-C2H2"/>
    <property type="match status" value="4"/>
</dbReference>
<feature type="domain" description="C2H2-type" evidence="12">
    <location>
        <begin position="321"/>
        <end position="345"/>
    </location>
</feature>
<evidence type="ECO:0000256" key="9">
    <source>
        <dbReference type="ARBA" id="ARBA00023242"/>
    </source>
</evidence>
<feature type="domain" description="C2H2-type" evidence="12">
    <location>
        <begin position="209"/>
        <end position="236"/>
    </location>
</feature>
<organism evidence="13 14">
    <name type="scientific">Cotesia typhae</name>
    <dbReference type="NCBI Taxonomy" id="2053667"/>
    <lineage>
        <taxon>Eukaryota</taxon>
        <taxon>Metazoa</taxon>
        <taxon>Ecdysozoa</taxon>
        <taxon>Arthropoda</taxon>
        <taxon>Hexapoda</taxon>
        <taxon>Insecta</taxon>
        <taxon>Pterygota</taxon>
        <taxon>Neoptera</taxon>
        <taxon>Endopterygota</taxon>
        <taxon>Hymenoptera</taxon>
        <taxon>Apocrita</taxon>
        <taxon>Ichneumonoidea</taxon>
        <taxon>Braconidae</taxon>
        <taxon>Microgastrinae</taxon>
        <taxon>Cotesia</taxon>
    </lineage>
</organism>
<comment type="caution">
    <text evidence="13">The sequence shown here is derived from an EMBL/GenBank/DDBJ whole genome shotgun (WGS) entry which is preliminary data.</text>
</comment>
<dbReference type="SMART" id="SM00355">
    <property type="entry name" value="ZnF_C2H2"/>
    <property type="match status" value="5"/>
</dbReference>
<dbReference type="FunFam" id="3.30.160.60:FF:000030">
    <property type="entry name" value="Zinc finger protein 628"/>
    <property type="match status" value="1"/>
</dbReference>
<evidence type="ECO:0000256" key="6">
    <source>
        <dbReference type="ARBA" id="ARBA00023015"/>
    </source>
</evidence>
<dbReference type="PANTHER" id="PTHR16515">
    <property type="entry name" value="PR DOMAIN ZINC FINGER PROTEIN"/>
    <property type="match status" value="1"/>
</dbReference>
<dbReference type="PROSITE" id="PS50157">
    <property type="entry name" value="ZINC_FINGER_C2H2_2"/>
    <property type="match status" value="5"/>
</dbReference>
<evidence type="ECO:0000256" key="2">
    <source>
        <dbReference type="ARBA" id="ARBA00022723"/>
    </source>
</evidence>
<dbReference type="GO" id="GO:0003677">
    <property type="term" value="F:DNA binding"/>
    <property type="evidence" value="ECO:0007669"/>
    <property type="project" value="UniProtKB-KW"/>
</dbReference>
<gene>
    <name evidence="13" type="ORF">G9C98_004742</name>
</gene>
<feature type="domain" description="C2H2-type" evidence="12">
    <location>
        <begin position="293"/>
        <end position="320"/>
    </location>
</feature>
<feature type="domain" description="C2H2-type" evidence="12">
    <location>
        <begin position="264"/>
        <end position="291"/>
    </location>
</feature>
<dbReference type="InterPro" id="IPR013087">
    <property type="entry name" value="Znf_C2H2_type"/>
</dbReference>
<evidence type="ECO:0000256" key="5">
    <source>
        <dbReference type="ARBA" id="ARBA00022833"/>
    </source>
</evidence>
<evidence type="ECO:0000256" key="7">
    <source>
        <dbReference type="ARBA" id="ARBA00023125"/>
    </source>
</evidence>
<keyword evidence="6" id="KW-0805">Transcription regulation</keyword>
<keyword evidence="2" id="KW-0479">Metal-binding</keyword>
<keyword evidence="8" id="KW-0804">Transcription</keyword>
<dbReference type="PANTHER" id="PTHR16515:SF66">
    <property type="entry name" value="C2H2-TYPE DOMAIN-CONTAINING PROTEIN"/>
    <property type="match status" value="1"/>
</dbReference>
<dbReference type="InterPro" id="IPR050331">
    <property type="entry name" value="Zinc_finger"/>
</dbReference>
<dbReference type="GO" id="GO:0008270">
    <property type="term" value="F:zinc ion binding"/>
    <property type="evidence" value="ECO:0007669"/>
    <property type="project" value="UniProtKB-KW"/>
</dbReference>
<dbReference type="EMBL" id="JAAOIC020000049">
    <property type="protein sequence ID" value="KAG8036162.1"/>
    <property type="molecule type" value="Genomic_DNA"/>
</dbReference>
<evidence type="ECO:0000256" key="4">
    <source>
        <dbReference type="ARBA" id="ARBA00022771"/>
    </source>
</evidence>
<keyword evidence="7" id="KW-0238">DNA-binding</keyword>
<dbReference type="AlphaFoldDB" id="A0A8J5QUK3"/>
<evidence type="ECO:0000259" key="12">
    <source>
        <dbReference type="PROSITE" id="PS50157"/>
    </source>
</evidence>
<reference evidence="13" key="1">
    <citation type="submission" date="2020-03" db="EMBL/GenBank/DDBJ databases">
        <authorList>
            <person name="Chebbi M.A."/>
            <person name="Drezen J.M."/>
        </authorList>
    </citation>
    <scope>NUCLEOTIDE SEQUENCE</scope>
    <source>
        <tissue evidence="13">Whole body</tissue>
    </source>
</reference>
<evidence type="ECO:0000256" key="3">
    <source>
        <dbReference type="ARBA" id="ARBA00022737"/>
    </source>
</evidence>
<dbReference type="Proteomes" id="UP000729913">
    <property type="component" value="Unassembled WGS sequence"/>
</dbReference>
<evidence type="ECO:0000256" key="8">
    <source>
        <dbReference type="ARBA" id="ARBA00023163"/>
    </source>
</evidence>
<name>A0A8J5QUK3_9HYME</name>
<protein>
    <recommendedName>
        <fullName evidence="12">C2H2-type domain-containing protein</fullName>
    </recommendedName>
</protein>
<keyword evidence="5" id="KW-0862">Zinc</keyword>
<dbReference type="GO" id="GO:0010468">
    <property type="term" value="P:regulation of gene expression"/>
    <property type="evidence" value="ECO:0007669"/>
    <property type="project" value="TreeGrafter"/>
</dbReference>
<evidence type="ECO:0000313" key="14">
    <source>
        <dbReference type="Proteomes" id="UP000729913"/>
    </source>
</evidence>
<keyword evidence="9" id="KW-0539">Nucleus</keyword>
<accession>A0A8J5QUK3</accession>
<comment type="subcellular location">
    <subcellularLocation>
        <location evidence="1">Nucleus</location>
    </subcellularLocation>
</comment>
<feature type="region of interest" description="Disordered" evidence="11">
    <location>
        <begin position="72"/>
        <end position="93"/>
    </location>
</feature>
<feature type="domain" description="C2H2-type" evidence="12">
    <location>
        <begin position="237"/>
        <end position="264"/>
    </location>
</feature>
<evidence type="ECO:0000256" key="11">
    <source>
        <dbReference type="SAM" id="MobiDB-lite"/>
    </source>
</evidence>
<keyword evidence="14" id="KW-1185">Reference proteome</keyword>
<dbReference type="PROSITE" id="PS00028">
    <property type="entry name" value="ZINC_FINGER_C2H2_1"/>
    <property type="match status" value="5"/>
</dbReference>
<keyword evidence="3" id="KW-0677">Repeat</keyword>
<feature type="region of interest" description="Disordered" evidence="11">
    <location>
        <begin position="47"/>
        <end position="66"/>
    </location>
</feature>
<reference evidence="13" key="2">
    <citation type="submission" date="2021-04" db="EMBL/GenBank/DDBJ databases">
        <title>Genome-wide patterns of bracovirus chromosomal integration into multiple host tissues during parasitism.</title>
        <authorList>
            <person name="Chebbi M.A.C."/>
        </authorList>
    </citation>
    <scope>NUCLEOTIDE SEQUENCE</scope>
    <source>
        <tissue evidence="13">Whole body</tissue>
    </source>
</reference>
<dbReference type="FunFam" id="3.30.160.60:FF:000446">
    <property type="entry name" value="Zinc finger protein"/>
    <property type="match status" value="1"/>
</dbReference>
<evidence type="ECO:0000256" key="10">
    <source>
        <dbReference type="PROSITE-ProRule" id="PRU00042"/>
    </source>
</evidence>
<proteinExistence type="predicted"/>
<evidence type="ECO:0000313" key="13">
    <source>
        <dbReference type="EMBL" id="KAG8036162.1"/>
    </source>
</evidence>
<dbReference type="GO" id="GO:0005634">
    <property type="term" value="C:nucleus"/>
    <property type="evidence" value="ECO:0007669"/>
    <property type="project" value="UniProtKB-SubCell"/>
</dbReference>
<dbReference type="OrthoDB" id="3437960at2759"/>